<organism evidence="3 4">
    <name type="scientific">Toxoplasma gondii p89</name>
    <dbReference type="NCBI Taxonomy" id="943119"/>
    <lineage>
        <taxon>Eukaryota</taxon>
        <taxon>Sar</taxon>
        <taxon>Alveolata</taxon>
        <taxon>Apicomplexa</taxon>
        <taxon>Conoidasida</taxon>
        <taxon>Coccidia</taxon>
        <taxon>Eucoccidiorida</taxon>
        <taxon>Eimeriorina</taxon>
        <taxon>Sarcocystidae</taxon>
        <taxon>Toxoplasma</taxon>
    </lineage>
</organism>
<evidence type="ECO:0000313" key="4">
    <source>
        <dbReference type="Proteomes" id="UP000028828"/>
    </source>
</evidence>
<feature type="transmembrane region" description="Helical" evidence="2">
    <location>
        <begin position="265"/>
        <end position="290"/>
    </location>
</feature>
<name>A0A086JWK6_TOXGO</name>
<proteinExistence type="predicted"/>
<dbReference type="Gene3D" id="1.25.10.10">
    <property type="entry name" value="Leucine-rich Repeat Variant"/>
    <property type="match status" value="1"/>
</dbReference>
<dbReference type="EMBL" id="AEYI02001508">
    <property type="protein sequence ID" value="KFG36524.1"/>
    <property type="molecule type" value="Genomic_DNA"/>
</dbReference>
<accession>A0A086JWK6</accession>
<dbReference type="Proteomes" id="UP000028828">
    <property type="component" value="Unassembled WGS sequence"/>
</dbReference>
<sequence length="360" mass="37636">MLAAELADGGEEEDVPTLQRVCQLANSSVPVQRVLSVSLLVDFLADSVAAATVPRGLLQPLLYGLASLPPPAPPPSRHPVSPRQDAPPTASLPGSSAACNACSAGPAASGVGTPELAQSAAAPEAKAVSGAAGSASTRSFSFLFSGVGLGGAFPFRFGEPSGKKEKAESQTAEAVAAVRKALCARSGDIAACLIQADPEQGYSYVHQDLLPLYEQLLQAADDWATKAAAADAVLLLATHLRAKDRLERVLPIALRLSNCLEQPELRILAVGFLHLLFDISSSVVSSHFLLPQLLFLADEDHEPAVRSCALRHVAVVSFASSPLIFLVSIFSIVCLFLPLVALHDSFLVPSLFLYPSFLAS</sequence>
<dbReference type="VEuPathDB" id="ToxoDB:TGP89_220910A"/>
<evidence type="ECO:0000256" key="1">
    <source>
        <dbReference type="SAM" id="MobiDB-lite"/>
    </source>
</evidence>
<evidence type="ECO:0000256" key="2">
    <source>
        <dbReference type="SAM" id="Phobius"/>
    </source>
</evidence>
<feature type="region of interest" description="Disordered" evidence="1">
    <location>
        <begin position="69"/>
        <end position="95"/>
    </location>
</feature>
<keyword evidence="2" id="KW-0472">Membrane</keyword>
<feature type="transmembrane region" description="Helical" evidence="2">
    <location>
        <begin position="323"/>
        <end position="342"/>
    </location>
</feature>
<dbReference type="InterPro" id="IPR011989">
    <property type="entry name" value="ARM-like"/>
</dbReference>
<keyword evidence="2" id="KW-1133">Transmembrane helix</keyword>
<comment type="caution">
    <text evidence="3">The sequence shown here is derived from an EMBL/GenBank/DDBJ whole genome shotgun (WGS) entry which is preliminary data.</text>
</comment>
<protein>
    <submittedName>
        <fullName evidence="3">HEAT repeat-containing protein</fullName>
    </submittedName>
</protein>
<reference evidence="3 4" key="1">
    <citation type="submission" date="2014-03" db="EMBL/GenBank/DDBJ databases">
        <authorList>
            <person name="Sibley D."/>
            <person name="Venepally P."/>
            <person name="Karamycheva S."/>
            <person name="Hadjithomas M."/>
            <person name="Khan A."/>
            <person name="Brunk B."/>
            <person name="Roos D."/>
            <person name="Caler E."/>
            <person name="Lorenzi H."/>
        </authorList>
    </citation>
    <scope>NUCLEOTIDE SEQUENCE [LARGE SCALE GENOMIC DNA]</scope>
    <source>
        <strain evidence="4">p89</strain>
    </source>
</reference>
<dbReference type="InterPro" id="IPR016024">
    <property type="entry name" value="ARM-type_fold"/>
</dbReference>
<dbReference type="AlphaFoldDB" id="A0A086JWK6"/>
<evidence type="ECO:0000313" key="3">
    <source>
        <dbReference type="EMBL" id="KFG36524.1"/>
    </source>
</evidence>
<gene>
    <name evidence="3" type="ORF">TGP89_220910A</name>
</gene>
<dbReference type="SUPFAM" id="SSF48371">
    <property type="entry name" value="ARM repeat"/>
    <property type="match status" value="1"/>
</dbReference>
<keyword evidence="2" id="KW-0812">Transmembrane</keyword>